<dbReference type="Pfam" id="PF24664">
    <property type="entry name" value="Monjiviricetes_fusion"/>
    <property type="match status" value="1"/>
</dbReference>
<organism evidence="1 2">
    <name type="scientific">Phaedon cochleariae</name>
    <name type="common">Mustard beetle</name>
    <dbReference type="NCBI Taxonomy" id="80249"/>
    <lineage>
        <taxon>Eukaryota</taxon>
        <taxon>Metazoa</taxon>
        <taxon>Ecdysozoa</taxon>
        <taxon>Arthropoda</taxon>
        <taxon>Hexapoda</taxon>
        <taxon>Insecta</taxon>
        <taxon>Pterygota</taxon>
        <taxon>Neoptera</taxon>
        <taxon>Endopterygota</taxon>
        <taxon>Coleoptera</taxon>
        <taxon>Polyphaga</taxon>
        <taxon>Cucujiformia</taxon>
        <taxon>Chrysomeloidea</taxon>
        <taxon>Chrysomelidae</taxon>
        <taxon>Chrysomelinae</taxon>
        <taxon>Chrysomelini</taxon>
        <taxon>Phaedon</taxon>
    </lineage>
</organism>
<sequence>MQCIPKSVTIRRTNSYHELPITIGNQSKFMAPITKIDQEYAEELDRNNLIPPLYFIDEQWIGLIPMPTRMIPPKEVLVEFEELMTSSPPRPIGSEVLYTQEEIKEVRRTLDAERRAVENIITRKTAGLQASGQEYAMINIFNEEEIKHF</sequence>
<reference evidence="1" key="2">
    <citation type="submission" date="2022-10" db="EMBL/GenBank/DDBJ databases">
        <authorList>
            <consortium name="ENA_rothamsted_submissions"/>
            <consortium name="culmorum"/>
            <person name="King R."/>
        </authorList>
    </citation>
    <scope>NUCLEOTIDE SEQUENCE</scope>
</reference>
<name>A0A9N9X4Y0_PHACE</name>
<gene>
    <name evidence="1" type="ORF">PHAECO_LOCUS6257</name>
</gene>
<dbReference type="EMBL" id="OU896708">
    <property type="protein sequence ID" value="CAG9818859.1"/>
    <property type="molecule type" value="Genomic_DNA"/>
</dbReference>
<dbReference type="OrthoDB" id="6707857at2759"/>
<protein>
    <submittedName>
        <fullName evidence="1">Uncharacterized protein</fullName>
    </submittedName>
</protein>
<evidence type="ECO:0000313" key="1">
    <source>
        <dbReference type="EMBL" id="CAG9818859.1"/>
    </source>
</evidence>
<dbReference type="AlphaFoldDB" id="A0A9N9X4Y0"/>
<proteinExistence type="predicted"/>
<accession>A0A9N9X4Y0</accession>
<keyword evidence="2" id="KW-1185">Reference proteome</keyword>
<evidence type="ECO:0000313" key="2">
    <source>
        <dbReference type="Proteomes" id="UP001153737"/>
    </source>
</evidence>
<dbReference type="Proteomes" id="UP001153737">
    <property type="component" value="Chromosome 2"/>
</dbReference>
<reference evidence="1" key="1">
    <citation type="submission" date="2022-01" db="EMBL/GenBank/DDBJ databases">
        <authorList>
            <person name="King R."/>
        </authorList>
    </citation>
    <scope>NUCLEOTIDE SEQUENCE</scope>
</reference>